<evidence type="ECO:0000313" key="3">
    <source>
        <dbReference type="Proteomes" id="UP000054636"/>
    </source>
</evidence>
<gene>
    <name evidence="2" type="ORF">AM588_10010556</name>
</gene>
<name>A0A0W8DT35_PHYNI</name>
<accession>A0A0W8DT35</accession>
<proteinExistence type="predicted"/>
<dbReference type="EMBL" id="LNFP01000023">
    <property type="protein sequence ID" value="KUF99551.1"/>
    <property type="molecule type" value="Genomic_DNA"/>
</dbReference>
<reference evidence="2 3" key="1">
    <citation type="submission" date="2015-11" db="EMBL/GenBank/DDBJ databases">
        <title>Genomes and virulence difference between two physiological races of Phytophthora nicotianae.</title>
        <authorList>
            <person name="Liu H."/>
            <person name="Ma X."/>
            <person name="Yu H."/>
            <person name="Fang D."/>
            <person name="Li Y."/>
            <person name="Wang X."/>
            <person name="Wang W."/>
            <person name="Dong Y."/>
            <person name="Xiao B."/>
        </authorList>
    </citation>
    <scope>NUCLEOTIDE SEQUENCE [LARGE SCALE GENOMIC DNA]</scope>
    <source>
        <strain evidence="3">race 1</strain>
    </source>
</reference>
<evidence type="ECO:0000256" key="1">
    <source>
        <dbReference type="SAM" id="MobiDB-lite"/>
    </source>
</evidence>
<evidence type="ECO:0000313" key="2">
    <source>
        <dbReference type="EMBL" id="KUF99551.1"/>
    </source>
</evidence>
<feature type="region of interest" description="Disordered" evidence="1">
    <location>
        <begin position="122"/>
        <end position="152"/>
    </location>
</feature>
<organism evidence="2 3">
    <name type="scientific">Phytophthora nicotianae</name>
    <name type="common">Potato buckeye rot agent</name>
    <name type="synonym">Phytophthora parasitica</name>
    <dbReference type="NCBI Taxonomy" id="4792"/>
    <lineage>
        <taxon>Eukaryota</taxon>
        <taxon>Sar</taxon>
        <taxon>Stramenopiles</taxon>
        <taxon>Oomycota</taxon>
        <taxon>Peronosporomycetes</taxon>
        <taxon>Peronosporales</taxon>
        <taxon>Peronosporaceae</taxon>
        <taxon>Phytophthora</taxon>
    </lineage>
</organism>
<dbReference type="AlphaFoldDB" id="A0A0W8DT35"/>
<sequence length="152" mass="16689">MIALGDLSKPGTGIQKRRFGGEQTKELDSMDAREFFLSPSTSEMQHMFDQQSTLLRSALEAHSTLQRSWLISQQDMLGLGGTGGFSVGEGRLAAELRLANKSHARELEDRIAVVQGALEGRIVPHPENQDPVTNGDATATPDRNTDEEHLFE</sequence>
<dbReference type="Proteomes" id="UP000054636">
    <property type="component" value="Unassembled WGS sequence"/>
</dbReference>
<comment type="caution">
    <text evidence="2">The sequence shown here is derived from an EMBL/GenBank/DDBJ whole genome shotgun (WGS) entry which is preliminary data.</text>
</comment>
<protein>
    <submittedName>
        <fullName evidence="2">Uncharacterized protein</fullName>
    </submittedName>
</protein>
<feature type="compositionally biased region" description="Basic and acidic residues" evidence="1">
    <location>
        <begin position="143"/>
        <end position="152"/>
    </location>
</feature>